<dbReference type="OrthoDB" id="5307911at2759"/>
<sequence>MAAAPHTTTPVPTTPTRPPPRESLLLPPPQVPSPSRFPTPRSTSKPSLPDLQFRASTLSRLSADFFAYLDKVKLSRSQGHVPTESEAARFELNLVKGDRLAKNYWALIRDLTIAIRGIYLPANQDPEATLVLAYSSAKIVVQCPYCDEYHEHRRVTATIGVPVIYPAGCGAFGRYSVVFPGDVHKLAGELGDATVGVEVHSSGAYWVAVQEDMPDLESFFVVKYRPRPPVAQSKGVPISTKKVEAAPAEGNGKAIKQKEEAGAKEAEEQAEEKIMFEAFHKLNIAEHWSYDPVAVMPKGQWGTIKKLQETAKTCVQSLNTLTSILGHLTPPAHKVVAKRWKEATVQRETRSKAVREMDYQLCTISYGTASRTLGLVESDGFRTVCSCVRGPKYLDVSVVSGLVESERLEPLLPANNKQLRLLVQSLAKEIGHVFPEEIPKGAVHWKRELEKNRRTASSAEHWYACHAEKKMLVRYLMMHTTWTPEGFSHTFFKNRNLLGKEAGARTSISLAKDVQFWVSYDICEDCDRFIAGVCRKFGVKLSFNTMEKENVSRKPDSAQKDEDEEATPDRQAGESDDGVSKD</sequence>
<feature type="compositionally biased region" description="Low complexity" evidence="1">
    <location>
        <begin position="1"/>
        <end position="11"/>
    </location>
</feature>
<dbReference type="HOGENOM" id="CLU_453383_0_0_1"/>
<proteinExistence type="predicted"/>
<feature type="compositionally biased region" description="Low complexity" evidence="1">
    <location>
        <begin position="38"/>
        <end position="47"/>
    </location>
</feature>
<accession>W7IDV6</accession>
<name>W7IDV6_9PEZI</name>
<feature type="region of interest" description="Disordered" evidence="1">
    <location>
        <begin position="1"/>
        <end position="50"/>
    </location>
</feature>
<protein>
    <submittedName>
        <fullName evidence="2">Uncharacterized protein</fullName>
    </submittedName>
</protein>
<feature type="region of interest" description="Disordered" evidence="1">
    <location>
        <begin position="548"/>
        <end position="582"/>
    </location>
</feature>
<organism evidence="2 3">
    <name type="scientific">Drechslerella stenobrocha 248</name>
    <dbReference type="NCBI Taxonomy" id="1043628"/>
    <lineage>
        <taxon>Eukaryota</taxon>
        <taxon>Fungi</taxon>
        <taxon>Dikarya</taxon>
        <taxon>Ascomycota</taxon>
        <taxon>Pezizomycotina</taxon>
        <taxon>Orbiliomycetes</taxon>
        <taxon>Orbiliales</taxon>
        <taxon>Orbiliaceae</taxon>
        <taxon>Drechslerella</taxon>
    </lineage>
</organism>
<feature type="compositionally biased region" description="Basic and acidic residues" evidence="1">
    <location>
        <begin position="548"/>
        <end position="560"/>
    </location>
</feature>
<feature type="compositionally biased region" description="Pro residues" evidence="1">
    <location>
        <begin position="26"/>
        <end position="37"/>
    </location>
</feature>
<evidence type="ECO:0000256" key="1">
    <source>
        <dbReference type="SAM" id="MobiDB-lite"/>
    </source>
</evidence>
<evidence type="ECO:0000313" key="3">
    <source>
        <dbReference type="Proteomes" id="UP000024837"/>
    </source>
</evidence>
<dbReference type="AlphaFoldDB" id="W7IDV6"/>
<gene>
    <name evidence="2" type="ORF">DRE_03539</name>
</gene>
<keyword evidence="3" id="KW-1185">Reference proteome</keyword>
<dbReference type="Proteomes" id="UP000024837">
    <property type="component" value="Unassembled WGS sequence"/>
</dbReference>
<feature type="compositionally biased region" description="Basic and acidic residues" evidence="1">
    <location>
        <begin position="567"/>
        <end position="582"/>
    </location>
</feature>
<dbReference type="EMBL" id="KI966412">
    <property type="protein sequence ID" value="EWC47170.1"/>
    <property type="molecule type" value="Genomic_DNA"/>
</dbReference>
<evidence type="ECO:0000313" key="2">
    <source>
        <dbReference type="EMBL" id="EWC47170.1"/>
    </source>
</evidence>
<reference evidence="2 3" key="1">
    <citation type="submission" date="2013-05" db="EMBL/GenBank/DDBJ databases">
        <title>Drechslerella stenobrocha genome reveals carnivorous origination and mechanical trapping mechanism of predatory fungi.</title>
        <authorList>
            <person name="Liu X."/>
            <person name="Zhang W."/>
            <person name="Liu K."/>
        </authorList>
    </citation>
    <scope>NUCLEOTIDE SEQUENCE [LARGE SCALE GENOMIC DNA]</scope>
    <source>
        <strain evidence="2 3">248</strain>
    </source>
</reference>